<evidence type="ECO:0000256" key="1">
    <source>
        <dbReference type="SAM" id="Phobius"/>
    </source>
</evidence>
<dbReference type="EMBL" id="JADXDR010000036">
    <property type="protein sequence ID" value="KAI7843713.1"/>
    <property type="molecule type" value="Genomic_DNA"/>
</dbReference>
<reference evidence="2" key="1">
    <citation type="submission" date="2020-11" db="EMBL/GenBank/DDBJ databases">
        <title>Chlorella ohadii genome sequencing and assembly.</title>
        <authorList>
            <person name="Murik O."/>
            <person name="Treves H."/>
            <person name="Kedem I."/>
            <person name="Shotland Y."/>
            <person name="Kaplan A."/>
        </authorList>
    </citation>
    <scope>NUCLEOTIDE SEQUENCE</scope>
    <source>
        <strain evidence="2">1</strain>
    </source>
</reference>
<comment type="caution">
    <text evidence="2">The sequence shown here is derived from an EMBL/GenBank/DDBJ whole genome shotgun (WGS) entry which is preliminary data.</text>
</comment>
<accession>A0AAD5DW93</accession>
<sequence>MRASAIRAASSAWAQGWPKIAAEQKFMQTAPGFVHRKTGDALVYKYIPLGMSAVATALLVPGLFSMYLGINKTE</sequence>
<evidence type="ECO:0000313" key="2">
    <source>
        <dbReference type="EMBL" id="KAI7843713.1"/>
    </source>
</evidence>
<gene>
    <name evidence="2" type="ORF">COHA_002611</name>
</gene>
<keyword evidence="1" id="KW-0812">Transmembrane</keyword>
<organism evidence="2 3">
    <name type="scientific">Chlorella ohadii</name>
    <dbReference type="NCBI Taxonomy" id="2649997"/>
    <lineage>
        <taxon>Eukaryota</taxon>
        <taxon>Viridiplantae</taxon>
        <taxon>Chlorophyta</taxon>
        <taxon>core chlorophytes</taxon>
        <taxon>Trebouxiophyceae</taxon>
        <taxon>Chlorellales</taxon>
        <taxon>Chlorellaceae</taxon>
        <taxon>Chlorella clade</taxon>
        <taxon>Chlorella</taxon>
    </lineage>
</organism>
<proteinExistence type="predicted"/>
<dbReference type="Proteomes" id="UP001205105">
    <property type="component" value="Unassembled WGS sequence"/>
</dbReference>
<keyword evidence="3" id="KW-1185">Reference proteome</keyword>
<keyword evidence="1" id="KW-1133">Transmembrane helix</keyword>
<evidence type="ECO:0000313" key="3">
    <source>
        <dbReference type="Proteomes" id="UP001205105"/>
    </source>
</evidence>
<name>A0AAD5DW93_9CHLO</name>
<keyword evidence="1" id="KW-0472">Membrane</keyword>
<feature type="transmembrane region" description="Helical" evidence="1">
    <location>
        <begin position="46"/>
        <end position="70"/>
    </location>
</feature>
<protein>
    <submittedName>
        <fullName evidence="2">Uncharacterized protein</fullName>
    </submittedName>
</protein>
<dbReference type="AlphaFoldDB" id="A0AAD5DW93"/>